<keyword evidence="2" id="KW-0812">Transmembrane</keyword>
<dbReference type="AlphaFoldDB" id="A0A5N4W5J2"/>
<evidence type="ECO:0000256" key="1">
    <source>
        <dbReference type="SAM" id="Coils"/>
    </source>
</evidence>
<dbReference type="Proteomes" id="UP000325788">
    <property type="component" value="Unassembled WGS sequence"/>
</dbReference>
<sequence>MEHELMAIAATIHAAEIQASATKIAAIYGGLALGVGVFASWLTSLHLQKVARLAETRRDVYLELVESYSLMITGFQLLLSDLEKHWETQQTLILNFSKSVDKTAFICETKTKEKILNFLEQFAEKIQELRAEINPLIARKGEIDNLFNRHSRAMELFNNAAMEMERIKIHGDGEDRIPRINKYFDEKLEESDEYIKNMSEIADDIKTKSASIKPLLTTLINESNTNANLIVHLLRKELGAKTDIELDKKLQTKLTID</sequence>
<dbReference type="EMBL" id="VXLD01000014">
    <property type="protein sequence ID" value="KAB1852274.1"/>
    <property type="molecule type" value="Genomic_DNA"/>
</dbReference>
<feature type="transmembrane region" description="Helical" evidence="2">
    <location>
        <begin position="24"/>
        <end position="47"/>
    </location>
</feature>
<evidence type="ECO:0000313" key="4">
    <source>
        <dbReference type="Proteomes" id="UP000325788"/>
    </source>
</evidence>
<keyword evidence="2" id="KW-1133">Transmembrane helix</keyword>
<evidence type="ECO:0000256" key="2">
    <source>
        <dbReference type="SAM" id="Phobius"/>
    </source>
</evidence>
<proteinExistence type="predicted"/>
<keyword evidence="1" id="KW-0175">Coiled coil</keyword>
<comment type="caution">
    <text evidence="3">The sequence shown here is derived from an EMBL/GenBank/DDBJ whole genome shotgun (WGS) entry which is preliminary data.</text>
</comment>
<keyword evidence="2" id="KW-0472">Membrane</keyword>
<reference evidence="3 4" key="1">
    <citation type="submission" date="2019-09" db="EMBL/GenBank/DDBJ databases">
        <title>Draft genome sequence of Acinetobacter tandoii W4-4-4 isolated from environmental water sample.</title>
        <authorList>
            <person name="Wee S.K."/>
            <person name="Yan B."/>
            <person name="Mustaffa S.B."/>
            <person name="Yap E.P.H."/>
        </authorList>
    </citation>
    <scope>NUCLEOTIDE SEQUENCE [LARGE SCALE GENOMIC DNA]</scope>
    <source>
        <strain evidence="3 4">W4-4-4</strain>
    </source>
</reference>
<accession>A0A5N4W5J2</accession>
<gene>
    <name evidence="3" type="ORF">F4W09_14845</name>
</gene>
<name>A0A5N4W5J2_9GAMM</name>
<protein>
    <submittedName>
        <fullName evidence="3">Uncharacterized protein</fullName>
    </submittedName>
</protein>
<organism evidence="3 4">
    <name type="scientific">Acinetobacter tandoii</name>
    <dbReference type="NCBI Taxonomy" id="202954"/>
    <lineage>
        <taxon>Bacteria</taxon>
        <taxon>Pseudomonadati</taxon>
        <taxon>Pseudomonadota</taxon>
        <taxon>Gammaproteobacteria</taxon>
        <taxon>Moraxellales</taxon>
        <taxon>Moraxellaceae</taxon>
        <taxon>Acinetobacter</taxon>
    </lineage>
</organism>
<evidence type="ECO:0000313" key="3">
    <source>
        <dbReference type="EMBL" id="KAB1852274.1"/>
    </source>
</evidence>
<feature type="coiled-coil region" evidence="1">
    <location>
        <begin position="112"/>
        <end position="139"/>
    </location>
</feature>